<dbReference type="InterPro" id="IPR003737">
    <property type="entry name" value="GlcNAc_PI_deacetylase-related"/>
</dbReference>
<name>A0A6J6CRP6_9ZZZZ</name>
<protein>
    <submittedName>
        <fullName evidence="1">Unannotated protein</fullName>
    </submittedName>
</protein>
<accession>A0A6J6CRP6</accession>
<dbReference type="PANTHER" id="PTHR12993">
    <property type="entry name" value="N-ACETYLGLUCOSAMINYL-PHOSPHATIDYLINOSITOL DE-N-ACETYLASE-RELATED"/>
    <property type="match status" value="1"/>
</dbReference>
<evidence type="ECO:0000313" key="1">
    <source>
        <dbReference type="EMBL" id="CAB4554240.1"/>
    </source>
</evidence>
<organism evidence="1">
    <name type="scientific">freshwater metagenome</name>
    <dbReference type="NCBI Taxonomy" id="449393"/>
    <lineage>
        <taxon>unclassified sequences</taxon>
        <taxon>metagenomes</taxon>
        <taxon>ecological metagenomes</taxon>
    </lineage>
</organism>
<dbReference type="Gene3D" id="3.40.50.10320">
    <property type="entry name" value="LmbE-like"/>
    <property type="match status" value="1"/>
</dbReference>
<proteinExistence type="predicted"/>
<gene>
    <name evidence="1" type="ORF">UFOPK1358_01816</name>
</gene>
<reference evidence="1" key="1">
    <citation type="submission" date="2020-05" db="EMBL/GenBank/DDBJ databases">
        <authorList>
            <person name="Chiriac C."/>
            <person name="Salcher M."/>
            <person name="Ghai R."/>
            <person name="Kavagutti S V."/>
        </authorList>
    </citation>
    <scope>NUCLEOTIDE SEQUENCE</scope>
</reference>
<dbReference type="SUPFAM" id="SSF102588">
    <property type="entry name" value="LmbE-like"/>
    <property type="match status" value="1"/>
</dbReference>
<dbReference type="AlphaFoldDB" id="A0A6J6CRP6"/>
<dbReference type="EMBL" id="CAEZSF010000241">
    <property type="protein sequence ID" value="CAB4554240.1"/>
    <property type="molecule type" value="Genomic_DNA"/>
</dbReference>
<dbReference type="GO" id="GO:0016811">
    <property type="term" value="F:hydrolase activity, acting on carbon-nitrogen (but not peptide) bonds, in linear amides"/>
    <property type="evidence" value="ECO:0007669"/>
    <property type="project" value="TreeGrafter"/>
</dbReference>
<dbReference type="PANTHER" id="PTHR12993:SF26">
    <property type="entry name" value="1D-MYO-INOSITOL 2-ACETAMIDO-2-DEOXY-ALPHA-D-GLUCOPYRANOSIDE DEACETYLASE"/>
    <property type="match status" value="1"/>
</dbReference>
<sequence>MTTLVFFHAHPDDECISTGGVMARAAAAGFRVVLVVATRGERGEPTPGVLADGEPLWERRISESYASAKILGVQRVEFLGYVDSGMMGEPSNTSPYSFWTAQVDAAAGRLASILTEEDAQMLTIYDDNGGYGHPDHIMVHRVGLRAAEMAGTPRVFQTTMNRDHFSRMLSQFVEQGQVPPAIEAALEVAEDETGTTAEEEFLGSLDQFGKPEAEITHAIDVSDLVGLKREAMLAHRSQIADDSWFLTMDPDSFTAAFGTEWFIETGVERAEGEAFGNTLWAQG</sequence>
<dbReference type="Pfam" id="PF02585">
    <property type="entry name" value="PIG-L"/>
    <property type="match status" value="1"/>
</dbReference>
<dbReference type="InterPro" id="IPR024078">
    <property type="entry name" value="LmbE-like_dom_sf"/>
</dbReference>